<feature type="region of interest" description="Disordered" evidence="1">
    <location>
        <begin position="188"/>
        <end position="212"/>
    </location>
</feature>
<evidence type="ECO:0000313" key="2">
    <source>
        <dbReference type="EMBL" id="KAF2404211.1"/>
    </source>
</evidence>
<feature type="region of interest" description="Disordered" evidence="1">
    <location>
        <begin position="16"/>
        <end position="90"/>
    </location>
</feature>
<keyword evidence="3" id="KW-1185">Reference proteome</keyword>
<organism evidence="2 3">
    <name type="scientific">Trichodelitschia bisporula</name>
    <dbReference type="NCBI Taxonomy" id="703511"/>
    <lineage>
        <taxon>Eukaryota</taxon>
        <taxon>Fungi</taxon>
        <taxon>Dikarya</taxon>
        <taxon>Ascomycota</taxon>
        <taxon>Pezizomycotina</taxon>
        <taxon>Dothideomycetes</taxon>
        <taxon>Dothideomycetes incertae sedis</taxon>
        <taxon>Phaeotrichales</taxon>
        <taxon>Phaeotrichaceae</taxon>
        <taxon>Trichodelitschia</taxon>
    </lineage>
</organism>
<reference evidence="2" key="1">
    <citation type="journal article" date="2020" name="Stud. Mycol.">
        <title>101 Dothideomycetes genomes: a test case for predicting lifestyles and emergence of pathogens.</title>
        <authorList>
            <person name="Haridas S."/>
            <person name="Albert R."/>
            <person name="Binder M."/>
            <person name="Bloem J."/>
            <person name="Labutti K."/>
            <person name="Salamov A."/>
            <person name="Andreopoulos B."/>
            <person name="Baker S."/>
            <person name="Barry K."/>
            <person name="Bills G."/>
            <person name="Bluhm B."/>
            <person name="Cannon C."/>
            <person name="Castanera R."/>
            <person name="Culley D."/>
            <person name="Daum C."/>
            <person name="Ezra D."/>
            <person name="Gonzalez J."/>
            <person name="Henrissat B."/>
            <person name="Kuo A."/>
            <person name="Liang C."/>
            <person name="Lipzen A."/>
            <person name="Lutzoni F."/>
            <person name="Magnuson J."/>
            <person name="Mondo S."/>
            <person name="Nolan M."/>
            <person name="Ohm R."/>
            <person name="Pangilinan J."/>
            <person name="Park H.-J."/>
            <person name="Ramirez L."/>
            <person name="Alfaro M."/>
            <person name="Sun H."/>
            <person name="Tritt A."/>
            <person name="Yoshinaga Y."/>
            <person name="Zwiers L.-H."/>
            <person name="Turgeon B."/>
            <person name="Goodwin S."/>
            <person name="Spatafora J."/>
            <person name="Crous P."/>
            <person name="Grigoriev I."/>
        </authorList>
    </citation>
    <scope>NUCLEOTIDE SEQUENCE</scope>
    <source>
        <strain evidence="2">CBS 262.69</strain>
    </source>
</reference>
<name>A0A6G1I7P1_9PEZI</name>
<evidence type="ECO:0000256" key="1">
    <source>
        <dbReference type="SAM" id="MobiDB-lite"/>
    </source>
</evidence>
<dbReference type="EMBL" id="ML996688">
    <property type="protein sequence ID" value="KAF2404211.1"/>
    <property type="molecule type" value="Genomic_DNA"/>
</dbReference>
<gene>
    <name evidence="2" type="ORF">EJ06DRAFT_191895</name>
</gene>
<feature type="compositionally biased region" description="Polar residues" evidence="1">
    <location>
        <begin position="76"/>
        <end position="88"/>
    </location>
</feature>
<protein>
    <submittedName>
        <fullName evidence="2">Uncharacterized protein</fullName>
    </submittedName>
</protein>
<proteinExistence type="predicted"/>
<dbReference type="Proteomes" id="UP000799640">
    <property type="component" value="Unassembled WGS sequence"/>
</dbReference>
<dbReference type="AlphaFoldDB" id="A0A6G1I7P1"/>
<sequence length="232" mass="25153">MPKLGHNITSARVLALEAGKGMRRMTVPEGGLRPKKKGDIETHDVLIQPRRGAKRPPSPPEWRSKTPLTEAKGALNSPSTSTSQTTAIPNRGTIFRAAPRRSLPPSRCPVPSSSRSPTLLGFLPKASTAWTSTFCLLHDSSAPCRSFQAERPISPDPMTASIPLPRRRIALAFLPTHPHSMGILRNRSEEAATDADADAGTRPTTRPGQRSKFLVAGCRRNLTFSSPQEEPS</sequence>
<accession>A0A6G1I7P1</accession>
<evidence type="ECO:0000313" key="3">
    <source>
        <dbReference type="Proteomes" id="UP000799640"/>
    </source>
</evidence>